<accession>A0A1E3HPQ4</accession>
<dbReference type="InterPro" id="IPR051531">
    <property type="entry name" value="N-acetyltransferase"/>
</dbReference>
<evidence type="ECO:0000259" key="1">
    <source>
        <dbReference type="PROSITE" id="PS51186"/>
    </source>
</evidence>
<dbReference type="OrthoDB" id="630895at2759"/>
<proteinExistence type="predicted"/>
<comment type="caution">
    <text evidence="2">The sequence shown here is derived from an EMBL/GenBank/DDBJ whole genome shotgun (WGS) entry which is preliminary data.</text>
</comment>
<dbReference type="GeneID" id="30155304"/>
<gene>
    <name evidence="2" type="ORF">L202_03995</name>
</gene>
<dbReference type="Pfam" id="PF13302">
    <property type="entry name" value="Acetyltransf_3"/>
    <property type="match status" value="1"/>
</dbReference>
<evidence type="ECO:0000313" key="3">
    <source>
        <dbReference type="Proteomes" id="UP000094065"/>
    </source>
</evidence>
<name>A0A1E3HPQ4_9TREE</name>
<dbReference type="AlphaFoldDB" id="A0A1E3HPQ4"/>
<sequence length="222" mass="24140">MIETSANPSCPIVVDQDGEAYLPIAGHPNLRLTLRKESDTEAIMELANTPVISQWYRFRAVPFLLSDAQKENAEIPLASAYLQKITSSLPNRPEGAPDGALPIRMPFNILRDVSTGKAMGSFRFGGPGMDFGPGREHAWEASYEIGPTLWGKGVGTRVVGAALDYARWIGVKLIIGCVQKVNLGSSGVLRKNGFTQFLEFQDEWPAERGGGIKTVCAYEVAL</sequence>
<dbReference type="InterPro" id="IPR000182">
    <property type="entry name" value="GNAT_dom"/>
</dbReference>
<dbReference type="PANTHER" id="PTHR43792:SF16">
    <property type="entry name" value="N-ACETYLTRANSFERASE DOMAIN-CONTAINING PROTEIN"/>
    <property type="match status" value="1"/>
</dbReference>
<dbReference type="PANTHER" id="PTHR43792">
    <property type="entry name" value="GNAT FAMILY, PUTATIVE (AFU_ORTHOLOGUE AFUA_3G00765)-RELATED-RELATED"/>
    <property type="match status" value="1"/>
</dbReference>
<feature type="domain" description="N-acetyltransferase" evidence="1">
    <location>
        <begin position="56"/>
        <end position="222"/>
    </location>
</feature>
<dbReference type="RefSeq" id="XP_018993399.1">
    <property type="nucleotide sequence ID" value="XM_019137963.1"/>
</dbReference>
<dbReference type="STRING" id="1295533.A0A1E3HPQ4"/>
<dbReference type="GO" id="GO:0016747">
    <property type="term" value="F:acyltransferase activity, transferring groups other than amino-acyl groups"/>
    <property type="evidence" value="ECO:0007669"/>
    <property type="project" value="InterPro"/>
</dbReference>
<protein>
    <recommendedName>
        <fullName evidence="1">N-acetyltransferase domain-containing protein</fullName>
    </recommendedName>
</protein>
<evidence type="ECO:0000313" key="2">
    <source>
        <dbReference type="EMBL" id="ODN78353.1"/>
    </source>
</evidence>
<dbReference type="EMBL" id="AWGJ01000006">
    <property type="protein sequence ID" value="ODN78353.1"/>
    <property type="molecule type" value="Genomic_DNA"/>
</dbReference>
<organism evidence="2 3">
    <name type="scientific">Cryptococcus amylolentus CBS 6039</name>
    <dbReference type="NCBI Taxonomy" id="1295533"/>
    <lineage>
        <taxon>Eukaryota</taxon>
        <taxon>Fungi</taxon>
        <taxon>Dikarya</taxon>
        <taxon>Basidiomycota</taxon>
        <taxon>Agaricomycotina</taxon>
        <taxon>Tremellomycetes</taxon>
        <taxon>Tremellales</taxon>
        <taxon>Cryptococcaceae</taxon>
        <taxon>Cryptococcus</taxon>
    </lineage>
</organism>
<dbReference type="SUPFAM" id="SSF55729">
    <property type="entry name" value="Acyl-CoA N-acyltransferases (Nat)"/>
    <property type="match status" value="1"/>
</dbReference>
<keyword evidence="3" id="KW-1185">Reference proteome</keyword>
<dbReference type="Proteomes" id="UP000094065">
    <property type="component" value="Unassembled WGS sequence"/>
</dbReference>
<reference evidence="2 3" key="1">
    <citation type="submission" date="2016-06" db="EMBL/GenBank/DDBJ databases">
        <title>Evolution of pathogenesis and genome organization in the Tremellales.</title>
        <authorList>
            <person name="Cuomo C."/>
            <person name="Litvintseva A."/>
            <person name="Heitman J."/>
            <person name="Chen Y."/>
            <person name="Sun S."/>
            <person name="Springer D."/>
            <person name="Dromer F."/>
            <person name="Young S."/>
            <person name="Zeng Q."/>
            <person name="Chapman S."/>
            <person name="Gujja S."/>
            <person name="Saif S."/>
            <person name="Birren B."/>
        </authorList>
    </citation>
    <scope>NUCLEOTIDE SEQUENCE [LARGE SCALE GENOMIC DNA]</scope>
    <source>
        <strain evidence="2 3">CBS 6039</strain>
    </source>
</reference>
<dbReference type="Gene3D" id="3.40.630.30">
    <property type="match status" value="1"/>
</dbReference>
<dbReference type="InterPro" id="IPR016181">
    <property type="entry name" value="Acyl_CoA_acyltransferase"/>
</dbReference>
<dbReference type="PROSITE" id="PS51186">
    <property type="entry name" value="GNAT"/>
    <property type="match status" value="1"/>
</dbReference>